<dbReference type="InterPro" id="IPR011050">
    <property type="entry name" value="Pectin_lyase_fold/virulence"/>
</dbReference>
<dbReference type="AlphaFoldDB" id="A0A6C0EJZ8"/>
<accession>A0A6C0EJZ8</accession>
<proteinExistence type="predicted"/>
<dbReference type="SUPFAM" id="SSF51126">
    <property type="entry name" value="Pectin lyase-like"/>
    <property type="match status" value="1"/>
</dbReference>
<organism evidence="1">
    <name type="scientific">viral metagenome</name>
    <dbReference type="NCBI Taxonomy" id="1070528"/>
    <lineage>
        <taxon>unclassified sequences</taxon>
        <taxon>metagenomes</taxon>
        <taxon>organismal metagenomes</taxon>
    </lineage>
</organism>
<evidence type="ECO:0000313" key="1">
    <source>
        <dbReference type="EMBL" id="QHT28660.1"/>
    </source>
</evidence>
<name>A0A6C0EJZ8_9ZZZZ</name>
<reference evidence="1" key="1">
    <citation type="journal article" date="2020" name="Nature">
        <title>Giant virus diversity and host interactions through global metagenomics.</title>
        <authorList>
            <person name="Schulz F."/>
            <person name="Roux S."/>
            <person name="Paez-Espino D."/>
            <person name="Jungbluth S."/>
            <person name="Walsh D.A."/>
            <person name="Denef V.J."/>
            <person name="McMahon K.D."/>
            <person name="Konstantinidis K.T."/>
            <person name="Eloe-Fadrosh E.A."/>
            <person name="Kyrpides N.C."/>
            <person name="Woyke T."/>
        </authorList>
    </citation>
    <scope>NUCLEOTIDE SEQUENCE</scope>
    <source>
        <strain evidence="1">GVMAG-M-3300001351-8</strain>
    </source>
</reference>
<dbReference type="EMBL" id="MN738863">
    <property type="protein sequence ID" value="QHT28660.1"/>
    <property type="molecule type" value="Genomic_DNA"/>
</dbReference>
<protein>
    <submittedName>
        <fullName evidence="1">Uncharacterized protein</fullName>
    </submittedName>
</protein>
<sequence length="583" mass="66594">MSEYTDLKSYFKTKQLSFKTTILTNNNFINGTYRITKPGYYKLSEDIVFAPNKNIYNLINLPLNHNVLDNYRPTLDQQNYKFPPYHLGFFAAITIESDDVILDLNEHSISQDKMHYINQRFFSIVELNESPFIKSEGPSDFGKNSFHKYINIKNGRLGLSSHHGIHGNGNKYILIEDLDISNFEVAGIALNGCENCILNQITIHDSVKDTEISFMYSNAISTRFFLKQLLERVENTSITILGKEKKGKEILDRLEKELIENVYIPIQEGRLIQSDFYRNTHKLPEGNIYGIVLNSTGVVINDFLNNSNAQFNKNNILMNITLKNIDSFPKEIITLSNSEIPTVHQGLVGDNIPYLEISDSNNYYKENNLYNAIALIAKYNNNCKCIYNSKSLNVPDFMITEWFGKQTNLLDIKKKYGLLFTNLRDQMNHYMKGNIMLFISGSENVTIKNITMKNINNSGASSDNDETRIGDYKVVAEKKDQVNFPLLFKEYLGNNINPFVLTQSTNVTIENVDCSQIISTNGKCVGIHTINNCSTIKTNNINIIDNMATIQNGLQKNNGEMQNVFQKILVKLIRNYTKSKTIT</sequence>